<dbReference type="Proteomes" id="UP000182631">
    <property type="component" value="Unassembled WGS sequence"/>
</dbReference>
<dbReference type="SMART" id="SM00382">
    <property type="entry name" value="AAA"/>
    <property type="match status" value="1"/>
</dbReference>
<keyword evidence="4 6" id="KW-0067">ATP-binding</keyword>
<evidence type="ECO:0000313" key="7">
    <source>
        <dbReference type="Proteomes" id="UP000182631"/>
    </source>
</evidence>
<keyword evidence="2" id="KW-0813">Transport</keyword>
<reference evidence="7" key="1">
    <citation type="submission" date="2016-02" db="EMBL/GenBank/DDBJ databases">
        <authorList>
            <person name="liu f."/>
        </authorList>
    </citation>
    <scope>NUCLEOTIDE SEQUENCE [LARGE SCALE GENOMIC DNA]</scope>
</reference>
<dbReference type="GO" id="GO:0042626">
    <property type="term" value="F:ATPase-coupled transmembrane transporter activity"/>
    <property type="evidence" value="ECO:0007669"/>
    <property type="project" value="TreeGrafter"/>
</dbReference>
<dbReference type="InterPro" id="IPR027417">
    <property type="entry name" value="P-loop_NTPase"/>
</dbReference>
<dbReference type="SUPFAM" id="SSF52540">
    <property type="entry name" value="P-loop containing nucleoside triphosphate hydrolases"/>
    <property type="match status" value="1"/>
</dbReference>
<dbReference type="GO" id="GO:0043190">
    <property type="term" value="C:ATP-binding cassette (ABC) transporter complex"/>
    <property type="evidence" value="ECO:0007669"/>
    <property type="project" value="TreeGrafter"/>
</dbReference>
<comment type="similarity">
    <text evidence="1">Belongs to the ABC transporter superfamily.</text>
</comment>
<dbReference type="PANTHER" id="PTHR43553">
    <property type="entry name" value="HEAVY METAL TRANSPORTER"/>
    <property type="match status" value="1"/>
</dbReference>
<evidence type="ECO:0000256" key="3">
    <source>
        <dbReference type="ARBA" id="ARBA00022741"/>
    </source>
</evidence>
<evidence type="ECO:0000313" key="6">
    <source>
        <dbReference type="EMBL" id="SAY38955.1"/>
    </source>
</evidence>
<dbReference type="Pfam" id="PF00005">
    <property type="entry name" value="ABC_tran"/>
    <property type="match status" value="1"/>
</dbReference>
<dbReference type="AlphaFoldDB" id="A0A165B115"/>
<evidence type="ECO:0000256" key="1">
    <source>
        <dbReference type="ARBA" id="ARBA00005417"/>
    </source>
</evidence>
<sequence>MIGCSAGPLATVLSLEQVSYHPATVPRPLLRQVSMAVRPGETAVVAGPSGAGKSTLLELVAGLIQPGRGRICWQGNPMDRRQRHRRCGLVFQFPERHFLGLTVRQELQLGQRRLTEERLGAVLTQVGLNHVPRQQPPERLSGGQQRRLALAVQLLRNPQVLLLDEPTAGLDWSVRDSLLTLLGQLRTGRVLLVVTHEPKLFAPLQPRCWRLQDGGLEPYQEEQPVTIKPA</sequence>
<dbReference type="PROSITE" id="PS50893">
    <property type="entry name" value="ABC_TRANSPORTER_2"/>
    <property type="match status" value="1"/>
</dbReference>
<feature type="domain" description="ABC transporter" evidence="5">
    <location>
        <begin position="13"/>
        <end position="230"/>
    </location>
</feature>
<dbReference type="EMBL" id="FITM01000104">
    <property type="protein sequence ID" value="SAY38955.1"/>
    <property type="molecule type" value="Genomic_DNA"/>
</dbReference>
<dbReference type="InterPro" id="IPR050095">
    <property type="entry name" value="ECF_ABC_transporter_ATP-bd"/>
</dbReference>
<proteinExistence type="inferred from homology"/>
<evidence type="ECO:0000256" key="4">
    <source>
        <dbReference type="ARBA" id="ARBA00022840"/>
    </source>
</evidence>
<dbReference type="InterPro" id="IPR017871">
    <property type="entry name" value="ABC_transporter-like_CS"/>
</dbReference>
<name>A0A165B115_9SYNE</name>
<dbReference type="CDD" id="cd03225">
    <property type="entry name" value="ABC_cobalt_CbiO_domain1"/>
    <property type="match status" value="1"/>
</dbReference>
<organism evidence="6 7">
    <name type="scientific">Candidatus Synechococcus spongiarum</name>
    <dbReference type="NCBI Taxonomy" id="431041"/>
    <lineage>
        <taxon>Bacteria</taxon>
        <taxon>Bacillati</taxon>
        <taxon>Cyanobacteriota</taxon>
        <taxon>Cyanophyceae</taxon>
        <taxon>Synechococcales</taxon>
        <taxon>Synechococcaceae</taxon>
        <taxon>Synechococcus</taxon>
    </lineage>
</organism>
<dbReference type="InterPro" id="IPR003439">
    <property type="entry name" value="ABC_transporter-like_ATP-bd"/>
</dbReference>
<keyword evidence="7" id="KW-1185">Reference proteome</keyword>
<dbReference type="PANTHER" id="PTHR43553:SF24">
    <property type="entry name" value="ENERGY-COUPLING FACTOR TRANSPORTER ATP-BINDING PROTEIN ECFA1"/>
    <property type="match status" value="1"/>
</dbReference>
<dbReference type="Gene3D" id="3.40.50.300">
    <property type="entry name" value="P-loop containing nucleotide triphosphate hydrolases"/>
    <property type="match status" value="1"/>
</dbReference>
<protein>
    <submittedName>
        <fullName evidence="6">Possible ABC transporter, ATP-binding component</fullName>
    </submittedName>
</protein>
<dbReference type="PROSITE" id="PS00211">
    <property type="entry name" value="ABC_TRANSPORTER_1"/>
    <property type="match status" value="1"/>
</dbReference>
<dbReference type="InterPro" id="IPR015856">
    <property type="entry name" value="ABC_transpr_CbiO/EcfA_su"/>
</dbReference>
<accession>A0A165B115</accession>
<dbReference type="GO" id="GO:0016887">
    <property type="term" value="F:ATP hydrolysis activity"/>
    <property type="evidence" value="ECO:0007669"/>
    <property type="project" value="InterPro"/>
</dbReference>
<keyword evidence="3" id="KW-0547">Nucleotide-binding</keyword>
<gene>
    <name evidence="6" type="ORF">FLM9_976</name>
</gene>
<evidence type="ECO:0000259" key="5">
    <source>
        <dbReference type="PROSITE" id="PS50893"/>
    </source>
</evidence>
<dbReference type="InterPro" id="IPR003593">
    <property type="entry name" value="AAA+_ATPase"/>
</dbReference>
<dbReference type="GO" id="GO:0005524">
    <property type="term" value="F:ATP binding"/>
    <property type="evidence" value="ECO:0007669"/>
    <property type="project" value="UniProtKB-KW"/>
</dbReference>
<evidence type="ECO:0000256" key="2">
    <source>
        <dbReference type="ARBA" id="ARBA00022448"/>
    </source>
</evidence>